<comment type="caution">
    <text evidence="3">The sequence shown here is derived from an EMBL/GenBank/DDBJ whole genome shotgun (WGS) entry which is preliminary data.</text>
</comment>
<dbReference type="EMBL" id="BKCJ010361367">
    <property type="protein sequence ID" value="GFA05090.1"/>
    <property type="molecule type" value="Genomic_DNA"/>
</dbReference>
<dbReference type="Pfam" id="PF07727">
    <property type="entry name" value="RVT_2"/>
    <property type="match status" value="1"/>
</dbReference>
<name>A0A699J1Z5_TANCI</name>
<proteinExistence type="predicted"/>
<gene>
    <name evidence="3" type="ORF">Tci_577062</name>
</gene>
<feature type="compositionally biased region" description="Polar residues" evidence="1">
    <location>
        <begin position="99"/>
        <end position="110"/>
    </location>
</feature>
<dbReference type="PANTHER" id="PTHR11439">
    <property type="entry name" value="GAG-POL-RELATED RETROTRANSPOSON"/>
    <property type="match status" value="1"/>
</dbReference>
<evidence type="ECO:0000313" key="3">
    <source>
        <dbReference type="EMBL" id="GFA05090.1"/>
    </source>
</evidence>
<accession>A0A699J1Z5</accession>
<reference evidence="3" key="1">
    <citation type="journal article" date="2019" name="Sci. Rep.">
        <title>Draft genome of Tanacetum cinerariifolium, the natural source of mosquito coil.</title>
        <authorList>
            <person name="Yamashiro T."/>
            <person name="Shiraishi A."/>
            <person name="Satake H."/>
            <person name="Nakayama K."/>
        </authorList>
    </citation>
    <scope>NUCLEOTIDE SEQUENCE</scope>
</reference>
<dbReference type="PANTHER" id="PTHR11439:SF495">
    <property type="entry name" value="REVERSE TRANSCRIPTASE, RNA-DEPENDENT DNA POLYMERASE-RELATED"/>
    <property type="match status" value="1"/>
</dbReference>
<evidence type="ECO:0000256" key="1">
    <source>
        <dbReference type="SAM" id="MobiDB-lite"/>
    </source>
</evidence>
<evidence type="ECO:0000259" key="2">
    <source>
        <dbReference type="Pfam" id="PF07727"/>
    </source>
</evidence>
<dbReference type="InterPro" id="IPR013103">
    <property type="entry name" value="RVT_2"/>
</dbReference>
<organism evidence="3">
    <name type="scientific">Tanacetum cinerariifolium</name>
    <name type="common">Dalmatian daisy</name>
    <name type="synonym">Chrysanthemum cinerariifolium</name>
    <dbReference type="NCBI Taxonomy" id="118510"/>
    <lineage>
        <taxon>Eukaryota</taxon>
        <taxon>Viridiplantae</taxon>
        <taxon>Streptophyta</taxon>
        <taxon>Embryophyta</taxon>
        <taxon>Tracheophyta</taxon>
        <taxon>Spermatophyta</taxon>
        <taxon>Magnoliopsida</taxon>
        <taxon>eudicotyledons</taxon>
        <taxon>Gunneridae</taxon>
        <taxon>Pentapetalae</taxon>
        <taxon>asterids</taxon>
        <taxon>campanulids</taxon>
        <taxon>Asterales</taxon>
        <taxon>Asteraceae</taxon>
        <taxon>Asteroideae</taxon>
        <taxon>Anthemideae</taxon>
        <taxon>Anthemidinae</taxon>
        <taxon>Tanacetum</taxon>
    </lineage>
</organism>
<feature type="region of interest" description="Disordered" evidence="1">
    <location>
        <begin position="99"/>
        <end position="121"/>
    </location>
</feature>
<dbReference type="AlphaFoldDB" id="A0A699J1Z5"/>
<feature type="domain" description="Reverse transcriptase Ty1/copia-type" evidence="2">
    <location>
        <begin position="109"/>
        <end position="206"/>
    </location>
</feature>
<sequence>METGSTQYYIFMPLWKEGLPLFDSSPKISHDARSPLFGDAKMKHDEVSNKESGALNKLNSAFDNFNNEYPDDPKIPGLETIAIYDDYEEEADFTNSESLMHVSPTPTTITHKNHPLKKGHTQEEGMDYDEVFAPVVRIKAIRLFLAYASFIGFMVYQMSAFLYERIEEEVYVCQPPGFKDLDHPNKVYKVVKALYGLHQAPRAWVASEAKRRCHPKLGLGYLRDSLFELVAYTDSDYARASLDRKSTTGGCQFLRSRLISWQCKKQNVVATSTIEAEYVAATSCYKQVLWIQNQMLDYGYNLCTL</sequence>
<dbReference type="CDD" id="cd09272">
    <property type="entry name" value="RNase_HI_RT_Ty1"/>
    <property type="match status" value="1"/>
</dbReference>
<protein>
    <submittedName>
        <fullName evidence="3">Copia protein</fullName>
    </submittedName>
</protein>